<accession>A0A417XYK3</accession>
<keyword evidence="5" id="KW-1185">Reference proteome</keyword>
<protein>
    <submittedName>
        <fullName evidence="4">Histidine phosphatase family protein</fullName>
    </submittedName>
</protein>
<dbReference type="InterPro" id="IPR029033">
    <property type="entry name" value="His_PPase_superfam"/>
</dbReference>
<dbReference type="Pfam" id="PF00300">
    <property type="entry name" value="His_Phos_1"/>
    <property type="match status" value="1"/>
</dbReference>
<dbReference type="GO" id="GO:0043456">
    <property type="term" value="P:regulation of pentose-phosphate shunt"/>
    <property type="evidence" value="ECO:0007669"/>
    <property type="project" value="TreeGrafter"/>
</dbReference>
<sequence>MADEDVLRCLLIRHGHTESNGTGSYVGVDDPLSELGREQARLLGAALNRSCLDTIVHSPCLRAIETMMPILDGVSVQHVLAEARLREGDVGEWTGQPMGLRAKMVNATTPLWAVRPPGGESYLDIDARLEPVVRAIREGDYGSSVALVAHGRVNSLILRRMQDVPWEDYVGKQMRHASVTEFLFGPDGYRLVRLEDVAHLEPSMVTV</sequence>
<dbReference type="RefSeq" id="WP_118926959.1">
    <property type="nucleotide sequence ID" value="NZ_QXGH01000024.1"/>
</dbReference>
<evidence type="ECO:0000313" key="5">
    <source>
        <dbReference type="Proteomes" id="UP000283644"/>
    </source>
</evidence>
<reference evidence="4 5" key="1">
    <citation type="submission" date="2018-09" db="EMBL/GenBank/DDBJ databases">
        <title>Genome sequencing of Nocardioides immobilis CCTCC AB 2017083 for comparison to Nocardioides silvaticus.</title>
        <authorList>
            <person name="Li C."/>
            <person name="Wang G."/>
        </authorList>
    </citation>
    <scope>NUCLEOTIDE SEQUENCE [LARGE SCALE GENOMIC DNA]</scope>
    <source>
        <strain evidence="4 5">CCTCC AB 2017083</strain>
    </source>
</reference>
<feature type="active site" description="Tele-phosphohistidine intermediate" evidence="2">
    <location>
        <position position="14"/>
    </location>
</feature>
<dbReference type="InterPro" id="IPR051695">
    <property type="entry name" value="Phosphoglycerate_Mutase"/>
</dbReference>
<name>A0A417XYK3_9ACTN</name>
<dbReference type="GO" id="GO:0005829">
    <property type="term" value="C:cytosol"/>
    <property type="evidence" value="ECO:0007669"/>
    <property type="project" value="TreeGrafter"/>
</dbReference>
<dbReference type="PANTHER" id="PTHR46517:SF1">
    <property type="entry name" value="FRUCTOSE-2,6-BISPHOSPHATASE TIGAR"/>
    <property type="match status" value="1"/>
</dbReference>
<comment type="caution">
    <text evidence="4">The sequence shown here is derived from an EMBL/GenBank/DDBJ whole genome shotgun (WGS) entry which is preliminary data.</text>
</comment>
<feature type="binding site" evidence="3">
    <location>
        <position position="62"/>
    </location>
    <ligand>
        <name>substrate</name>
    </ligand>
</feature>
<keyword evidence="1" id="KW-0378">Hydrolase</keyword>
<dbReference type="GO" id="GO:0045820">
    <property type="term" value="P:negative regulation of glycolytic process"/>
    <property type="evidence" value="ECO:0007669"/>
    <property type="project" value="TreeGrafter"/>
</dbReference>
<dbReference type="PANTHER" id="PTHR46517">
    <property type="entry name" value="FRUCTOSE-2,6-BISPHOSPHATASE TIGAR"/>
    <property type="match status" value="1"/>
</dbReference>
<dbReference type="SUPFAM" id="SSF53254">
    <property type="entry name" value="Phosphoglycerate mutase-like"/>
    <property type="match status" value="1"/>
</dbReference>
<dbReference type="GO" id="GO:0004331">
    <property type="term" value="F:fructose-2,6-bisphosphate 2-phosphatase activity"/>
    <property type="evidence" value="ECO:0007669"/>
    <property type="project" value="TreeGrafter"/>
</dbReference>
<evidence type="ECO:0000313" key="4">
    <source>
        <dbReference type="EMBL" id="RHW25444.1"/>
    </source>
</evidence>
<dbReference type="Proteomes" id="UP000283644">
    <property type="component" value="Unassembled WGS sequence"/>
</dbReference>
<proteinExistence type="predicted"/>
<feature type="active site" description="Proton donor/acceptor" evidence="2">
    <location>
        <position position="87"/>
    </location>
</feature>
<evidence type="ECO:0000256" key="3">
    <source>
        <dbReference type="PIRSR" id="PIRSR613078-2"/>
    </source>
</evidence>
<dbReference type="SMART" id="SM00855">
    <property type="entry name" value="PGAM"/>
    <property type="match status" value="1"/>
</dbReference>
<dbReference type="EMBL" id="QXGH01000024">
    <property type="protein sequence ID" value="RHW25444.1"/>
    <property type="molecule type" value="Genomic_DNA"/>
</dbReference>
<dbReference type="AlphaFoldDB" id="A0A417XYK3"/>
<gene>
    <name evidence="4" type="ORF">D0Z08_19655</name>
</gene>
<organism evidence="4 5">
    <name type="scientific">Nocardioides immobilis</name>
    <dbReference type="NCBI Taxonomy" id="2049295"/>
    <lineage>
        <taxon>Bacteria</taxon>
        <taxon>Bacillati</taxon>
        <taxon>Actinomycetota</taxon>
        <taxon>Actinomycetes</taxon>
        <taxon>Propionibacteriales</taxon>
        <taxon>Nocardioidaceae</taxon>
        <taxon>Nocardioides</taxon>
    </lineage>
</organism>
<feature type="binding site" evidence="3">
    <location>
        <begin position="13"/>
        <end position="20"/>
    </location>
    <ligand>
        <name>substrate</name>
    </ligand>
</feature>
<evidence type="ECO:0000256" key="2">
    <source>
        <dbReference type="PIRSR" id="PIRSR613078-1"/>
    </source>
</evidence>
<dbReference type="Gene3D" id="3.40.50.1240">
    <property type="entry name" value="Phosphoglycerate mutase-like"/>
    <property type="match status" value="1"/>
</dbReference>
<evidence type="ECO:0000256" key="1">
    <source>
        <dbReference type="ARBA" id="ARBA00022801"/>
    </source>
</evidence>
<dbReference type="OrthoDB" id="9793115at2"/>
<dbReference type="InterPro" id="IPR013078">
    <property type="entry name" value="His_Pase_superF_clade-1"/>
</dbReference>
<dbReference type="CDD" id="cd07067">
    <property type="entry name" value="HP_PGM_like"/>
    <property type="match status" value="1"/>
</dbReference>